<evidence type="ECO:0000256" key="3">
    <source>
        <dbReference type="ARBA" id="ARBA00022692"/>
    </source>
</evidence>
<dbReference type="PRINTS" id="PR00926">
    <property type="entry name" value="MITOCARRIER"/>
</dbReference>
<evidence type="ECO:0000313" key="9">
    <source>
        <dbReference type="EMBL" id="DBA02270.1"/>
    </source>
</evidence>
<reference evidence="9" key="1">
    <citation type="submission" date="2022-11" db="EMBL/GenBank/DDBJ databases">
        <authorList>
            <person name="Morgan W.R."/>
            <person name="Tartar A."/>
        </authorList>
    </citation>
    <scope>NUCLEOTIDE SEQUENCE</scope>
    <source>
        <strain evidence="9">ARSEF 373</strain>
    </source>
</reference>
<protein>
    <recommendedName>
        <fullName evidence="11">Mitochondrial carrier protein</fullName>
    </recommendedName>
</protein>
<evidence type="ECO:0000313" key="10">
    <source>
        <dbReference type="Proteomes" id="UP001146120"/>
    </source>
</evidence>
<keyword evidence="3 6" id="KW-0812">Transmembrane</keyword>
<evidence type="ECO:0000256" key="5">
    <source>
        <dbReference type="ARBA" id="ARBA00023136"/>
    </source>
</evidence>
<dbReference type="InterPro" id="IPR002067">
    <property type="entry name" value="MCP"/>
</dbReference>
<feature type="compositionally biased region" description="Basic and acidic residues" evidence="8">
    <location>
        <begin position="642"/>
        <end position="653"/>
    </location>
</feature>
<feature type="region of interest" description="Disordered" evidence="8">
    <location>
        <begin position="492"/>
        <end position="533"/>
    </location>
</feature>
<dbReference type="InterPro" id="IPR018108">
    <property type="entry name" value="MCP_transmembrane"/>
</dbReference>
<feature type="compositionally biased region" description="Basic and acidic residues" evidence="8">
    <location>
        <begin position="692"/>
        <end position="707"/>
    </location>
</feature>
<feature type="repeat" description="Solcar" evidence="6">
    <location>
        <begin position="59"/>
        <end position="141"/>
    </location>
</feature>
<comment type="caution">
    <text evidence="9">The sequence shown here is derived from an EMBL/GenBank/DDBJ whole genome shotgun (WGS) entry which is preliminary data.</text>
</comment>
<feature type="region of interest" description="Disordered" evidence="8">
    <location>
        <begin position="1009"/>
        <end position="1049"/>
    </location>
</feature>
<proteinExistence type="predicted"/>
<evidence type="ECO:0000256" key="4">
    <source>
        <dbReference type="ARBA" id="ARBA00022737"/>
    </source>
</evidence>
<feature type="region of interest" description="Disordered" evidence="8">
    <location>
        <begin position="678"/>
        <end position="727"/>
    </location>
</feature>
<dbReference type="AlphaFoldDB" id="A0AAV2ZCE0"/>
<dbReference type="Proteomes" id="UP001146120">
    <property type="component" value="Unassembled WGS sequence"/>
</dbReference>
<feature type="coiled-coil region" evidence="7">
    <location>
        <begin position="877"/>
        <end position="954"/>
    </location>
</feature>
<gene>
    <name evidence="9" type="ORF">N0F65_007680</name>
</gene>
<dbReference type="PANTHER" id="PTHR24089">
    <property type="entry name" value="SOLUTE CARRIER FAMILY 25"/>
    <property type="match status" value="1"/>
</dbReference>
<keyword evidence="2" id="KW-0813">Transport</keyword>
<feature type="compositionally biased region" description="Acidic residues" evidence="8">
    <location>
        <begin position="1037"/>
        <end position="1049"/>
    </location>
</feature>
<dbReference type="EMBL" id="DAKRPA010000034">
    <property type="protein sequence ID" value="DBA02270.1"/>
    <property type="molecule type" value="Genomic_DNA"/>
</dbReference>
<feature type="coiled-coil region" evidence="7">
    <location>
        <begin position="426"/>
        <end position="477"/>
    </location>
</feature>
<keyword evidence="4" id="KW-0677">Repeat</keyword>
<dbReference type="InterPro" id="IPR019579">
    <property type="entry name" value="FAM161A/B"/>
</dbReference>
<dbReference type="SUPFAM" id="SSF103506">
    <property type="entry name" value="Mitochondrial carrier"/>
    <property type="match status" value="1"/>
</dbReference>
<feature type="compositionally biased region" description="Low complexity" evidence="8">
    <location>
        <begin position="840"/>
        <end position="851"/>
    </location>
</feature>
<reference evidence="9" key="2">
    <citation type="journal article" date="2023" name="Microbiol Resour">
        <title>Decontamination and Annotation of the Draft Genome Sequence of the Oomycete Lagenidium giganteum ARSEF 373.</title>
        <authorList>
            <person name="Morgan W.R."/>
            <person name="Tartar A."/>
        </authorList>
    </citation>
    <scope>NUCLEOTIDE SEQUENCE</scope>
    <source>
        <strain evidence="9">ARSEF 373</strain>
    </source>
</reference>
<feature type="repeat" description="Solcar" evidence="6">
    <location>
        <begin position="247"/>
        <end position="336"/>
    </location>
</feature>
<organism evidence="9 10">
    <name type="scientific">Lagenidium giganteum</name>
    <dbReference type="NCBI Taxonomy" id="4803"/>
    <lineage>
        <taxon>Eukaryota</taxon>
        <taxon>Sar</taxon>
        <taxon>Stramenopiles</taxon>
        <taxon>Oomycota</taxon>
        <taxon>Peronosporomycetes</taxon>
        <taxon>Pythiales</taxon>
        <taxon>Pythiaceae</taxon>
    </lineage>
</organism>
<evidence type="ECO:0000256" key="2">
    <source>
        <dbReference type="ARBA" id="ARBA00022448"/>
    </source>
</evidence>
<name>A0AAV2ZCE0_9STRA</name>
<dbReference type="Gene3D" id="1.50.40.10">
    <property type="entry name" value="Mitochondrial carrier domain"/>
    <property type="match status" value="1"/>
</dbReference>
<dbReference type="PROSITE" id="PS50920">
    <property type="entry name" value="SOLCAR"/>
    <property type="match status" value="3"/>
</dbReference>
<comment type="subcellular location">
    <subcellularLocation>
        <location evidence="1">Membrane</location>
        <topology evidence="1">Multi-pass membrane protein</topology>
    </subcellularLocation>
</comment>
<evidence type="ECO:0000256" key="8">
    <source>
        <dbReference type="SAM" id="MobiDB-lite"/>
    </source>
</evidence>
<feature type="compositionally biased region" description="Basic and acidic residues" evidence="8">
    <location>
        <begin position="828"/>
        <end position="839"/>
    </location>
</feature>
<feature type="coiled-coil region" evidence="7">
    <location>
        <begin position="365"/>
        <end position="392"/>
    </location>
</feature>
<feature type="region of interest" description="Disordered" evidence="8">
    <location>
        <begin position="759"/>
        <end position="867"/>
    </location>
</feature>
<evidence type="ECO:0000256" key="1">
    <source>
        <dbReference type="ARBA" id="ARBA00004141"/>
    </source>
</evidence>
<feature type="repeat" description="Solcar" evidence="6">
    <location>
        <begin position="151"/>
        <end position="238"/>
    </location>
</feature>
<evidence type="ECO:0008006" key="11">
    <source>
        <dbReference type="Google" id="ProtNLM"/>
    </source>
</evidence>
<feature type="compositionally biased region" description="Basic and acidic residues" evidence="8">
    <location>
        <begin position="796"/>
        <end position="821"/>
    </location>
</feature>
<dbReference type="InterPro" id="IPR023395">
    <property type="entry name" value="MCP_dom_sf"/>
</dbReference>
<sequence>MVIICGWGFALESAVEGASSSDRAHSTRASMSAMVQVPAVSSSVPAAHHAPTKSTHQQQKQLRLMVAGGGAGVVAKTVVAPFERVKIVCQTGESVGMIQTTRAILMTEGVLGFWRGNMAACVRVVPHKAVLFGFSDVYKDGMRALSPSGELPAWGAFAAGSLSGFTASVLTYPLDLVRTRLSGAIGTNVKCNGIVNTFRLTLQEEGFRALFRGIGPTLAGSIPYEGIKFGSYDVLKTLLPEDIDPKADFVGKIVCGGGAGMIATILTYPNDTVRRRLQMQGSGGAPRIYKNAWDCYVKLARNEGFEAYYRGLLPTLVRAIPNMGIQFATYELLKGFLLRDLDSYVDVDEDDETAVRSSRYRLLTKSERMNEEDEVERIIEELKAQRRRTSKASDIRPQTIHSAKAWEDTTTLDTANGSGGFETAVLSELQQLKKAQLADLQAVEALKKAKEDADRRVMELERQLQQVMQQRNSTQSLASTVPSRPQSVVVIEEHSEDETERNNNWKMVRGAEGDESLPPPGFDDDGYNSTAPARCGSDVEAYRYDEGDECIAPEIDIEEPAPAWERGRSEKTGSNSSKDRRDSRSSSVSRSARSRSREDVVRRSAFFEEKQKAHEEAARVAAEAAARLERAKKAAPPARLLQRQEEAQRKKEEQVRAIAHEMYESELAKDKRVRAREVPLTTYLPQDGPLTAEEREQQRKQRIEQRSQELLQNSQLPSRMALAQHTTKAEAAVPPLNLAATAVPHMSVKVKKKIIEMAEEEERKRQRKPRPVPDFDQLHARWKKALRASSGATSQDAKKTVPKEFFARRAAKIDDLKARKEERKRRLAEKEAEEERRQAEAQQQLLAKARASASRGGGPKATKAEELRVKKVQSDLLKAEKEQAALAQAEEARAQRLREARRRVAAQVKASEDKRKSEYSGTYVELTSVEEVAKQRAKETRQQFKDAIQRNKERILSAVALRPSLMERFTTELQREEHKKNALAAVVTNVFQGNMAAMKGILSTEEEELAHDLVAAEHSDGEEEGRTKPKPAAQAAPDDDDDEDKYSEI</sequence>
<feature type="compositionally biased region" description="Basic and acidic residues" evidence="8">
    <location>
        <begin position="565"/>
        <end position="584"/>
    </location>
</feature>
<accession>A0AAV2ZCE0</accession>
<keyword evidence="10" id="KW-1185">Reference proteome</keyword>
<dbReference type="GO" id="GO:0055085">
    <property type="term" value="P:transmembrane transport"/>
    <property type="evidence" value="ECO:0007669"/>
    <property type="project" value="InterPro"/>
</dbReference>
<dbReference type="GO" id="GO:0016020">
    <property type="term" value="C:membrane"/>
    <property type="evidence" value="ECO:0007669"/>
    <property type="project" value="UniProtKB-SubCell"/>
</dbReference>
<feature type="compositionally biased region" description="Basic and acidic residues" evidence="8">
    <location>
        <begin position="1010"/>
        <end position="1027"/>
    </location>
</feature>
<feature type="compositionally biased region" description="Basic and acidic residues" evidence="8">
    <location>
        <begin position="595"/>
        <end position="613"/>
    </location>
</feature>
<evidence type="ECO:0000256" key="6">
    <source>
        <dbReference type="PROSITE-ProRule" id="PRU00282"/>
    </source>
</evidence>
<feature type="region of interest" description="Disordered" evidence="8">
    <location>
        <begin position="628"/>
        <end position="653"/>
    </location>
</feature>
<evidence type="ECO:0000256" key="7">
    <source>
        <dbReference type="SAM" id="Coils"/>
    </source>
</evidence>
<keyword evidence="7" id="KW-0175">Coiled coil</keyword>
<feature type="region of interest" description="Disordered" evidence="8">
    <location>
        <begin position="552"/>
        <end position="613"/>
    </location>
</feature>
<keyword evidence="5 6" id="KW-0472">Membrane</keyword>
<dbReference type="Pfam" id="PF00153">
    <property type="entry name" value="Mito_carr"/>
    <property type="match status" value="3"/>
</dbReference>
<dbReference type="Pfam" id="PF10595">
    <property type="entry name" value="FAM161A_B"/>
    <property type="match status" value="1"/>
</dbReference>